<keyword evidence="13" id="KW-1185">Reference proteome</keyword>
<evidence type="ECO:0000256" key="5">
    <source>
        <dbReference type="ARBA" id="ARBA00022984"/>
    </source>
</evidence>
<sequence>MPVSLPSSAHNQRRGLLRAVGTISFYTLLSRILGFIRDIVIARGFGAGMGADAFFVALKLPNFLRRLFAEGAFSTAFVPVFADYLAAGDTQQTQRAAQAIFTQLLLVLMVIVALAQLFMPWLIMAAAPGFLDQPDKYQLTVDLTRITFPYILFISLVALAGGILNSHQRFAVPAATPMLLNLSLIGAALFLTPYVERPAEALAWGVFLGGAAQLLVQWPALKQIGFTVRLRWEPKHSAIGRILRLMGPSILGVSVAQVNLLFDILLASFLSSGAISYLYYADRLVEFPLGLIGIAMGTAILPALSAHAAKNDDAALNHDLDFALRLIFLINLPAMVGLIMLREPILALLFERGAFGSETTHLTGNALFAYAMGLMAFASVKVLAPAFYARKDTKTPVRIAIICMITNMFLNVILMFPLGYVGLALATTLSSYLNMLLLLRALKKRTGFKPHGGFFKVLLKGTLATMMMAAGIWAMHGHVWPHGGDVTTTQRAVALLPTIGVGVALFLLTAWLLKLEELQMLVGLLKRKK</sequence>
<dbReference type="PANTHER" id="PTHR47019:SF1">
    <property type="entry name" value="LIPID II FLIPPASE MURJ"/>
    <property type="match status" value="1"/>
</dbReference>
<dbReference type="UniPathway" id="UPA00219"/>
<evidence type="ECO:0000256" key="3">
    <source>
        <dbReference type="ARBA" id="ARBA00022692"/>
    </source>
</evidence>
<evidence type="ECO:0000256" key="2">
    <source>
        <dbReference type="ARBA" id="ARBA00022475"/>
    </source>
</evidence>
<evidence type="ECO:0000256" key="1">
    <source>
        <dbReference type="ARBA" id="ARBA00004651"/>
    </source>
</evidence>
<evidence type="ECO:0000256" key="4">
    <source>
        <dbReference type="ARBA" id="ARBA00022960"/>
    </source>
</evidence>
<dbReference type="RefSeq" id="WP_011714968.1">
    <property type="nucleotide sequence ID" value="NC_008576.1"/>
</dbReference>
<evidence type="ECO:0000313" key="13">
    <source>
        <dbReference type="Proteomes" id="UP000002586"/>
    </source>
</evidence>
<dbReference type="Pfam" id="PF03023">
    <property type="entry name" value="MurJ"/>
    <property type="match status" value="1"/>
</dbReference>
<dbReference type="KEGG" id="mgm:Mmc1_3425"/>
<reference evidence="12 13" key="2">
    <citation type="journal article" date="2012" name="Int. J. Syst. Evol. Microbiol.">
        <title>Magnetococcus marinus gen. nov., sp. nov., a marine, magnetotactic bacterium that represents a novel lineage (Magnetococcaceae fam. nov.; Magnetococcales ord. nov.) at the base of the Alphaproteobacteria.</title>
        <authorList>
            <person name="Bazylinski D.A."/>
            <person name="Williams T.J."/>
            <person name="Lefevre C.T."/>
            <person name="Berg R.J."/>
            <person name="Zhang C.L."/>
            <person name="Bowser S.S."/>
            <person name="Dean A.J."/>
            <person name="Beveridge T.J."/>
        </authorList>
    </citation>
    <scope>NUCLEOTIDE SEQUENCE [LARGE SCALE GENOMIC DNA]</scope>
    <source>
        <strain evidence="13">ATCC BAA-1437 / JCM 17883 / MC-1</strain>
    </source>
</reference>
<feature type="transmembrane region" description="Helical" evidence="10">
    <location>
        <begin position="362"/>
        <end position="384"/>
    </location>
</feature>
<dbReference type="InterPro" id="IPR004268">
    <property type="entry name" value="MurJ"/>
</dbReference>
<dbReference type="PIRSF" id="PIRSF002869">
    <property type="entry name" value="MviN"/>
    <property type="match status" value="1"/>
</dbReference>
<dbReference type="GO" id="GO:0071555">
    <property type="term" value="P:cell wall organization"/>
    <property type="evidence" value="ECO:0007669"/>
    <property type="project" value="UniProtKB-UniRule"/>
</dbReference>
<comment type="similarity">
    <text evidence="9 10 11">Belongs to the MurJ/MviN family.</text>
</comment>
<dbReference type="GO" id="GO:0008360">
    <property type="term" value="P:regulation of cell shape"/>
    <property type="evidence" value="ECO:0007669"/>
    <property type="project" value="UniProtKB-UniRule"/>
</dbReference>
<keyword evidence="10" id="KW-0997">Cell inner membrane</keyword>
<dbReference type="GO" id="GO:0005886">
    <property type="term" value="C:plasma membrane"/>
    <property type="evidence" value="ECO:0007669"/>
    <property type="project" value="UniProtKB-SubCell"/>
</dbReference>
<evidence type="ECO:0000313" key="12">
    <source>
        <dbReference type="EMBL" id="ABK45911.1"/>
    </source>
</evidence>
<feature type="transmembrane region" description="Helical" evidence="10">
    <location>
        <begin position="454"/>
        <end position="474"/>
    </location>
</feature>
<feature type="transmembrane region" description="Helical" evidence="10">
    <location>
        <begin position="147"/>
        <end position="166"/>
    </location>
</feature>
<evidence type="ECO:0000256" key="10">
    <source>
        <dbReference type="HAMAP-Rule" id="MF_02078"/>
    </source>
</evidence>
<dbReference type="InterPro" id="IPR051050">
    <property type="entry name" value="Lipid_II_flippase_MurJ/MviN"/>
</dbReference>
<feature type="transmembrane region" description="Helical" evidence="10">
    <location>
        <begin position="178"/>
        <end position="195"/>
    </location>
</feature>
<proteinExistence type="inferred from homology"/>
<keyword evidence="2 10" id="KW-1003">Cell membrane</keyword>
<dbReference type="CDD" id="cd13123">
    <property type="entry name" value="MATE_MurJ_like"/>
    <property type="match status" value="1"/>
</dbReference>
<keyword evidence="3 10" id="KW-0812">Transmembrane</keyword>
<evidence type="ECO:0000256" key="7">
    <source>
        <dbReference type="ARBA" id="ARBA00023136"/>
    </source>
</evidence>
<dbReference type="PANTHER" id="PTHR47019">
    <property type="entry name" value="LIPID II FLIPPASE MURJ"/>
    <property type="match status" value="1"/>
</dbReference>
<dbReference type="AlphaFoldDB" id="A0LD68"/>
<comment type="pathway">
    <text evidence="10">Cell wall biogenesis; peptidoglycan biosynthesis.</text>
</comment>
<feature type="transmembrane region" description="Helical" evidence="10">
    <location>
        <begin position="494"/>
        <end position="513"/>
    </location>
</feature>
<keyword evidence="5 10" id="KW-0573">Peptidoglycan synthesis</keyword>
<feature type="transmembrane region" description="Helical" evidence="10">
    <location>
        <begin position="287"/>
        <end position="310"/>
    </location>
</feature>
<feature type="transmembrane region" description="Helical" evidence="10">
    <location>
        <begin position="201"/>
        <end position="221"/>
    </location>
</feature>
<dbReference type="STRING" id="156889.Mmc1_3425"/>
<gene>
    <name evidence="10" type="primary">murJ</name>
    <name evidence="12" type="ordered locus">Mmc1_3425</name>
</gene>
<keyword evidence="7 10" id="KW-0472">Membrane</keyword>
<dbReference type="Proteomes" id="UP000002586">
    <property type="component" value="Chromosome"/>
</dbReference>
<evidence type="ECO:0000256" key="8">
    <source>
        <dbReference type="ARBA" id="ARBA00060041"/>
    </source>
</evidence>
<feature type="transmembrane region" description="Helical" evidence="10">
    <location>
        <begin position="322"/>
        <end position="342"/>
    </location>
</feature>
<dbReference type="HOGENOM" id="CLU_006797_5_3_5"/>
<accession>A0LD68</accession>
<keyword evidence="4 10" id="KW-0133">Cell shape</keyword>
<dbReference type="EMBL" id="CP000471">
    <property type="protein sequence ID" value="ABK45911.1"/>
    <property type="molecule type" value="Genomic_DNA"/>
</dbReference>
<dbReference type="GO" id="GO:0034204">
    <property type="term" value="P:lipid translocation"/>
    <property type="evidence" value="ECO:0007669"/>
    <property type="project" value="TreeGrafter"/>
</dbReference>
<comment type="subcellular location">
    <subcellularLocation>
        <location evidence="10">Cell inner membrane</location>
        <topology evidence="10">Multi-pass membrane protein</topology>
    </subcellularLocation>
    <subcellularLocation>
        <location evidence="1">Cell membrane</location>
        <topology evidence="1">Multi-pass membrane protein</topology>
    </subcellularLocation>
</comment>
<keyword evidence="6 10" id="KW-1133">Transmembrane helix</keyword>
<evidence type="ECO:0000256" key="11">
    <source>
        <dbReference type="PIRNR" id="PIRNR002869"/>
    </source>
</evidence>
<keyword evidence="10 11" id="KW-0961">Cell wall biogenesis/degradation</keyword>
<feature type="transmembrane region" description="Helical" evidence="10">
    <location>
        <begin position="242"/>
        <end position="267"/>
    </location>
</feature>
<reference evidence="13" key="1">
    <citation type="journal article" date="2009" name="Appl. Environ. Microbiol.">
        <title>Complete genome sequence of the chemolithoautotrophic marine magnetotactic coccus strain MC-1.</title>
        <authorList>
            <person name="Schubbe S."/>
            <person name="Williams T.J."/>
            <person name="Xie G."/>
            <person name="Kiss H.E."/>
            <person name="Brettin T.S."/>
            <person name="Martinez D."/>
            <person name="Ross C.A."/>
            <person name="Schuler D."/>
            <person name="Cox B.L."/>
            <person name="Nealson K.H."/>
            <person name="Bazylinski D.A."/>
        </authorList>
    </citation>
    <scope>NUCLEOTIDE SEQUENCE [LARGE SCALE GENOMIC DNA]</scope>
    <source>
        <strain evidence="13">ATCC BAA-1437 / JCM 17883 / MC-1</strain>
    </source>
</reference>
<dbReference type="GO" id="GO:0015648">
    <property type="term" value="F:lipid-linked peptidoglycan transporter activity"/>
    <property type="evidence" value="ECO:0007669"/>
    <property type="project" value="UniProtKB-UniRule"/>
</dbReference>
<comment type="function">
    <text evidence="8 10 11">Involved in peptidoglycan biosynthesis. Transports lipid-linked peptidoglycan precursors from the inner to the outer leaflet of the cytoplasmic membrane.</text>
</comment>
<feature type="transmembrane region" description="Helical" evidence="10">
    <location>
        <begin position="104"/>
        <end position="127"/>
    </location>
</feature>
<name>A0LD68_MAGMM</name>
<feature type="transmembrane region" description="Helical" evidence="10">
    <location>
        <begin position="420"/>
        <end position="442"/>
    </location>
</feature>
<feature type="transmembrane region" description="Helical" evidence="10">
    <location>
        <begin position="15"/>
        <end position="33"/>
    </location>
</feature>
<dbReference type="HAMAP" id="MF_02078">
    <property type="entry name" value="MurJ_MviN"/>
    <property type="match status" value="1"/>
</dbReference>
<keyword evidence="10 11" id="KW-0813">Transport</keyword>
<feature type="transmembrane region" description="Helical" evidence="10">
    <location>
        <begin position="396"/>
        <end position="414"/>
    </location>
</feature>
<protein>
    <recommendedName>
        <fullName evidence="10">Probable lipid II flippase MurJ</fullName>
    </recommendedName>
</protein>
<dbReference type="PRINTS" id="PR01806">
    <property type="entry name" value="VIRFACTRMVIN"/>
</dbReference>
<feature type="transmembrane region" description="Helical" evidence="10">
    <location>
        <begin position="39"/>
        <end position="58"/>
    </location>
</feature>
<dbReference type="NCBIfam" id="TIGR01695">
    <property type="entry name" value="murJ_mviN"/>
    <property type="match status" value="1"/>
</dbReference>
<evidence type="ECO:0000256" key="9">
    <source>
        <dbReference type="ARBA" id="ARBA00061532"/>
    </source>
</evidence>
<organism evidence="12 13">
    <name type="scientific">Magnetococcus marinus (strain ATCC BAA-1437 / JCM 17883 / MC-1)</name>
    <dbReference type="NCBI Taxonomy" id="156889"/>
    <lineage>
        <taxon>Bacteria</taxon>
        <taxon>Pseudomonadati</taxon>
        <taxon>Pseudomonadota</taxon>
        <taxon>Magnetococcia</taxon>
        <taxon>Magnetococcales</taxon>
        <taxon>Magnetococcaceae</taxon>
        <taxon>Magnetococcus</taxon>
    </lineage>
</organism>
<evidence type="ECO:0000256" key="6">
    <source>
        <dbReference type="ARBA" id="ARBA00022989"/>
    </source>
</evidence>
<dbReference type="eggNOG" id="COG0728">
    <property type="taxonomic scope" value="Bacteria"/>
</dbReference>
<dbReference type="GO" id="GO:0009252">
    <property type="term" value="P:peptidoglycan biosynthetic process"/>
    <property type="evidence" value="ECO:0007669"/>
    <property type="project" value="UniProtKB-UniRule"/>
</dbReference>